<evidence type="ECO:0000313" key="7">
    <source>
        <dbReference type="Proteomes" id="UP000325440"/>
    </source>
</evidence>
<name>A0A5E4MVW3_9HEMI</name>
<dbReference type="PROSITE" id="PS50082">
    <property type="entry name" value="WD_REPEATS_2"/>
    <property type="match status" value="2"/>
</dbReference>
<dbReference type="Proteomes" id="UP000325440">
    <property type="component" value="Unassembled WGS sequence"/>
</dbReference>
<organism evidence="6 7">
    <name type="scientific">Cinara cedri</name>
    <dbReference type="NCBI Taxonomy" id="506608"/>
    <lineage>
        <taxon>Eukaryota</taxon>
        <taxon>Metazoa</taxon>
        <taxon>Ecdysozoa</taxon>
        <taxon>Arthropoda</taxon>
        <taxon>Hexapoda</taxon>
        <taxon>Insecta</taxon>
        <taxon>Pterygota</taxon>
        <taxon>Neoptera</taxon>
        <taxon>Paraneoptera</taxon>
        <taxon>Hemiptera</taxon>
        <taxon>Sternorrhyncha</taxon>
        <taxon>Aphidomorpha</taxon>
        <taxon>Aphidoidea</taxon>
        <taxon>Aphididae</taxon>
        <taxon>Lachninae</taxon>
        <taxon>Cinara</taxon>
    </lineage>
</organism>
<feature type="repeat" description="WD" evidence="4">
    <location>
        <begin position="107"/>
        <end position="145"/>
    </location>
</feature>
<evidence type="ECO:0000256" key="4">
    <source>
        <dbReference type="PROSITE-ProRule" id="PRU00221"/>
    </source>
</evidence>
<dbReference type="SUPFAM" id="SSF50978">
    <property type="entry name" value="WD40 repeat-like"/>
    <property type="match status" value="1"/>
</dbReference>
<dbReference type="InterPro" id="IPR019775">
    <property type="entry name" value="WD40_repeat_CS"/>
</dbReference>
<sequence length="419" mass="47080">MTLNEDHEISSSNSDEEQDYPSHTDDDENEDIDKDDIEPLVFDDSKEIYYTNKYKQIFEEVVSLDDVYILNLDAQKFGQSVRVAIALSNFTCKIYDFDDGNKSVGDCLEHKNKIADVKFGSGNNQLSSIVYTASEDGTIKLWDLRLKEKCVSVFKDDSDACLKPLSCFDISCDGRFLVAGTDVLKDDAFLLFWDVRSTNLLGGYWDSHQNDITQVKFHPTEDKTVISGSVDGIINLFDVTQTTENEALQLSLNTNSSISNLKWLKSKNGDSVISCITNTEDVQLWYTTDSSPYITISRDTISNSMNLKPDVHSQVINCHQTDQNGNCMLLVGNNHGKGEHLQSLNINGHELTPRTLFKNNKQIIRCSWYDYNSGVMITGGEAGILSIWDPSDEIDVNNEKCSLKSLPKVSLKKSTTKPY</sequence>
<accession>A0A5E4MVW3</accession>
<dbReference type="EMBL" id="CABPRJ010001427">
    <property type="protein sequence ID" value="VVC35687.1"/>
    <property type="molecule type" value="Genomic_DNA"/>
</dbReference>
<dbReference type="Gene3D" id="2.130.10.10">
    <property type="entry name" value="YVTN repeat-like/Quinoprotein amine dehydrogenase"/>
    <property type="match status" value="2"/>
</dbReference>
<dbReference type="AlphaFoldDB" id="A0A5E4MVW3"/>
<dbReference type="Pfam" id="PF00400">
    <property type="entry name" value="WD40"/>
    <property type="match status" value="2"/>
</dbReference>
<gene>
    <name evidence="6" type="ORF">CINCED_3A023520</name>
</gene>
<dbReference type="PROSITE" id="PS00678">
    <property type="entry name" value="WD_REPEATS_1"/>
    <property type="match status" value="1"/>
</dbReference>
<reference evidence="6 7" key="1">
    <citation type="submission" date="2019-08" db="EMBL/GenBank/DDBJ databases">
        <authorList>
            <person name="Alioto T."/>
            <person name="Alioto T."/>
            <person name="Gomez Garrido J."/>
        </authorList>
    </citation>
    <scope>NUCLEOTIDE SEQUENCE [LARGE SCALE GENOMIC DNA]</scope>
</reference>
<dbReference type="PANTHER" id="PTHR22889">
    <property type="entry name" value="WD REPEAT-CONTAINING PROTEIN 89"/>
    <property type="match status" value="1"/>
</dbReference>
<dbReference type="InterPro" id="IPR039328">
    <property type="entry name" value="WDR89"/>
</dbReference>
<evidence type="ECO:0000256" key="1">
    <source>
        <dbReference type="ARBA" id="ARBA00021125"/>
    </source>
</evidence>
<dbReference type="InterPro" id="IPR036322">
    <property type="entry name" value="WD40_repeat_dom_sf"/>
</dbReference>
<dbReference type="OrthoDB" id="25131at2759"/>
<keyword evidence="3" id="KW-0677">Repeat</keyword>
<evidence type="ECO:0000313" key="6">
    <source>
        <dbReference type="EMBL" id="VVC35687.1"/>
    </source>
</evidence>
<keyword evidence="7" id="KW-1185">Reference proteome</keyword>
<protein>
    <recommendedName>
        <fullName evidence="1">WD repeat-containing protein 89</fullName>
    </recommendedName>
</protein>
<dbReference type="InterPro" id="IPR001680">
    <property type="entry name" value="WD40_rpt"/>
</dbReference>
<keyword evidence="2 4" id="KW-0853">WD repeat</keyword>
<feature type="compositionally biased region" description="Acidic residues" evidence="5">
    <location>
        <begin position="14"/>
        <end position="37"/>
    </location>
</feature>
<feature type="repeat" description="WD" evidence="4">
    <location>
        <begin position="205"/>
        <end position="247"/>
    </location>
</feature>
<dbReference type="SMART" id="SM00320">
    <property type="entry name" value="WD40"/>
    <property type="match status" value="4"/>
</dbReference>
<evidence type="ECO:0000256" key="3">
    <source>
        <dbReference type="ARBA" id="ARBA00022737"/>
    </source>
</evidence>
<dbReference type="InterPro" id="IPR015943">
    <property type="entry name" value="WD40/YVTN_repeat-like_dom_sf"/>
</dbReference>
<feature type="region of interest" description="Disordered" evidence="5">
    <location>
        <begin position="1"/>
        <end position="37"/>
    </location>
</feature>
<evidence type="ECO:0000256" key="5">
    <source>
        <dbReference type="SAM" id="MobiDB-lite"/>
    </source>
</evidence>
<dbReference type="PANTHER" id="PTHR22889:SF0">
    <property type="entry name" value="WD REPEAT-CONTAINING PROTEIN 89"/>
    <property type="match status" value="1"/>
</dbReference>
<proteinExistence type="predicted"/>
<evidence type="ECO:0000256" key="2">
    <source>
        <dbReference type="ARBA" id="ARBA00022574"/>
    </source>
</evidence>